<dbReference type="EMBL" id="LR899009">
    <property type="protein sequence ID" value="CAD7078821.1"/>
    <property type="molecule type" value="Genomic_DNA"/>
</dbReference>
<organism evidence="1 2">
    <name type="scientific">Hermetia illucens</name>
    <name type="common">Black soldier fly</name>
    <dbReference type="NCBI Taxonomy" id="343691"/>
    <lineage>
        <taxon>Eukaryota</taxon>
        <taxon>Metazoa</taxon>
        <taxon>Ecdysozoa</taxon>
        <taxon>Arthropoda</taxon>
        <taxon>Hexapoda</taxon>
        <taxon>Insecta</taxon>
        <taxon>Pterygota</taxon>
        <taxon>Neoptera</taxon>
        <taxon>Endopterygota</taxon>
        <taxon>Diptera</taxon>
        <taxon>Brachycera</taxon>
        <taxon>Stratiomyomorpha</taxon>
        <taxon>Stratiomyidae</taxon>
        <taxon>Hermetiinae</taxon>
        <taxon>Hermetia</taxon>
    </lineage>
</organism>
<name>A0A7R8UDJ6_HERIL</name>
<reference evidence="1 2" key="1">
    <citation type="submission" date="2020-11" db="EMBL/GenBank/DDBJ databases">
        <authorList>
            <person name="Wallbank WR R."/>
            <person name="Pardo Diaz C."/>
            <person name="Kozak K."/>
            <person name="Martin S."/>
            <person name="Jiggins C."/>
            <person name="Moest M."/>
            <person name="Warren A I."/>
            <person name="Generalovic N T."/>
            <person name="Byers J.R.P. K."/>
            <person name="Montejo-Kovacevich G."/>
            <person name="Yen C E."/>
        </authorList>
    </citation>
    <scope>NUCLEOTIDE SEQUENCE [LARGE SCALE GENOMIC DNA]</scope>
</reference>
<gene>
    <name evidence="1" type="ORF">HERILL_LOCUS2070</name>
</gene>
<sequence>MLCMRHSIISMIYDFVKRKIFCIDYIVYMSMFLMDLNFNYRSTLVSTTLCEINIEFLLRHGFMANFVRESTTVSKAPLTKGGASELLVEVHRLCNIFAENMMYADNGR</sequence>
<dbReference type="Proteomes" id="UP000594454">
    <property type="component" value="Chromosome 1"/>
</dbReference>
<dbReference type="InParanoid" id="A0A7R8UDJ6"/>
<dbReference type="AlphaFoldDB" id="A0A7R8UDJ6"/>
<accession>A0A7R8UDJ6</accession>
<evidence type="ECO:0000313" key="2">
    <source>
        <dbReference type="Proteomes" id="UP000594454"/>
    </source>
</evidence>
<keyword evidence="2" id="KW-1185">Reference proteome</keyword>
<protein>
    <submittedName>
        <fullName evidence="1">Uncharacterized protein</fullName>
    </submittedName>
</protein>
<evidence type="ECO:0000313" key="1">
    <source>
        <dbReference type="EMBL" id="CAD7078821.1"/>
    </source>
</evidence>
<proteinExistence type="predicted"/>